<organism evidence="13 14">
    <name type="scientific">Coemansia spiralis</name>
    <dbReference type="NCBI Taxonomy" id="417178"/>
    <lineage>
        <taxon>Eukaryota</taxon>
        <taxon>Fungi</taxon>
        <taxon>Fungi incertae sedis</taxon>
        <taxon>Zoopagomycota</taxon>
        <taxon>Kickxellomycotina</taxon>
        <taxon>Kickxellomycetes</taxon>
        <taxon>Kickxellales</taxon>
        <taxon>Kickxellaceae</taxon>
        <taxon>Coemansia</taxon>
    </lineage>
</organism>
<name>A0A9W8GM65_9FUNG</name>
<keyword evidence="10 12" id="KW-0472">Membrane</keyword>
<dbReference type="NCBIfam" id="TIGR01473">
    <property type="entry name" value="cyoE_ctaB"/>
    <property type="match status" value="1"/>
</dbReference>
<dbReference type="AlphaFoldDB" id="A0A9W8GM65"/>
<dbReference type="PANTHER" id="PTHR43448:SF2">
    <property type="entry name" value="PROTOHEME IX FARNESYLTRANSFERASE, MITOCHONDRIAL"/>
    <property type="match status" value="1"/>
</dbReference>
<evidence type="ECO:0000256" key="7">
    <source>
        <dbReference type="ARBA" id="ARBA00022989"/>
    </source>
</evidence>
<keyword evidence="9" id="KW-0350">Heme biosynthesis</keyword>
<evidence type="ECO:0000256" key="11">
    <source>
        <dbReference type="ARBA" id="ARBA00030253"/>
    </source>
</evidence>
<evidence type="ECO:0000256" key="9">
    <source>
        <dbReference type="ARBA" id="ARBA00023133"/>
    </source>
</evidence>
<evidence type="ECO:0000256" key="5">
    <source>
        <dbReference type="ARBA" id="ARBA00022692"/>
    </source>
</evidence>
<dbReference type="InterPro" id="IPR016315">
    <property type="entry name" value="Protohaem_IX_farnesylTrfase_mt"/>
</dbReference>
<dbReference type="PANTHER" id="PTHR43448">
    <property type="entry name" value="PROTOHEME IX FARNESYLTRANSFERASE, MITOCHONDRIAL"/>
    <property type="match status" value="1"/>
</dbReference>
<dbReference type="Proteomes" id="UP001151516">
    <property type="component" value="Unassembled WGS sequence"/>
</dbReference>
<proteinExistence type="inferred from homology"/>
<evidence type="ECO:0000256" key="4">
    <source>
        <dbReference type="ARBA" id="ARBA00022679"/>
    </source>
</evidence>
<accession>A0A9W8GM65</accession>
<evidence type="ECO:0000256" key="1">
    <source>
        <dbReference type="ARBA" id="ARBA00004225"/>
    </source>
</evidence>
<reference evidence="13" key="1">
    <citation type="submission" date="2022-07" db="EMBL/GenBank/DDBJ databases">
        <title>Phylogenomic reconstructions and comparative analyses of Kickxellomycotina fungi.</title>
        <authorList>
            <person name="Reynolds N.K."/>
            <person name="Stajich J.E."/>
            <person name="Barry K."/>
            <person name="Grigoriev I.V."/>
            <person name="Crous P."/>
            <person name="Smith M.E."/>
        </authorList>
    </citation>
    <scope>NUCLEOTIDE SEQUENCE</scope>
    <source>
        <strain evidence="13">CBS 109367</strain>
    </source>
</reference>
<comment type="subcellular location">
    <subcellularLocation>
        <location evidence="1">Mitochondrion membrane</location>
        <topology evidence="1">Multi-pass membrane protein</topology>
    </subcellularLocation>
</comment>
<feature type="transmembrane region" description="Helical" evidence="12">
    <location>
        <begin position="316"/>
        <end position="333"/>
    </location>
</feature>
<feature type="transmembrane region" description="Helical" evidence="12">
    <location>
        <begin position="69"/>
        <end position="88"/>
    </location>
</feature>
<keyword evidence="6" id="KW-0809">Transit peptide</keyword>
<dbReference type="CDD" id="cd13957">
    <property type="entry name" value="PT_UbiA_Cox10"/>
    <property type="match status" value="1"/>
</dbReference>
<evidence type="ECO:0000256" key="6">
    <source>
        <dbReference type="ARBA" id="ARBA00022946"/>
    </source>
</evidence>
<gene>
    <name evidence="13" type="primary">COX10</name>
    <name evidence="13" type="ORF">IWW39_001990</name>
</gene>
<keyword evidence="7 12" id="KW-1133">Transmembrane helix</keyword>
<evidence type="ECO:0000256" key="8">
    <source>
        <dbReference type="ARBA" id="ARBA00023128"/>
    </source>
</evidence>
<dbReference type="HAMAP" id="MF_00154">
    <property type="entry name" value="CyoE_CtaB"/>
    <property type="match status" value="1"/>
</dbReference>
<dbReference type="InterPro" id="IPR000537">
    <property type="entry name" value="UbiA_prenyltransferase"/>
</dbReference>
<evidence type="ECO:0000313" key="13">
    <source>
        <dbReference type="EMBL" id="KAJ2688775.1"/>
    </source>
</evidence>
<keyword evidence="4 13" id="KW-0808">Transferase</keyword>
<comment type="similarity">
    <text evidence="2">Belongs to the UbiA prenyltransferase family.</text>
</comment>
<comment type="caution">
    <text evidence="13">The sequence shown here is derived from an EMBL/GenBank/DDBJ whole genome shotgun (WGS) entry which is preliminary data.</text>
</comment>
<dbReference type="GO" id="GO:0006784">
    <property type="term" value="P:heme A biosynthetic process"/>
    <property type="evidence" value="ECO:0007669"/>
    <property type="project" value="TreeGrafter"/>
</dbReference>
<keyword evidence="14" id="KW-1185">Reference proteome</keyword>
<feature type="transmembrane region" description="Helical" evidence="12">
    <location>
        <begin position="134"/>
        <end position="156"/>
    </location>
</feature>
<sequence>MIRLPFHSASRVPLRVRSRWPRSTFASASSSAKGLVTPRHGSAAAWRIQSSARGTDLLGVYADLSKGKLTAFVVLTSMAGYAVAPGAAHVAPLLWTAVGTALCAGSANALNQWIEVPYDAQMSRTRNRPLARHAVAPGHALGFAAGAGALGVGALWACVNPVAAGLGAANIVLYAGAYTALKRLSIANTWAGALVGAIPPVLGWAAATGGDLGAGAWVMGGVLFAWQFPHFNSLAHTLRADYSKAGYRMMSVSRPRLNARVALRYALLMFPLSAALPLLGICDAWLLLDSSAVNGYMAYCAYAFWRRPDARRSRRLFFSSLVHLPVLLILIMAHKHIQERRKKT</sequence>
<dbReference type="EMBL" id="JANBTX010000039">
    <property type="protein sequence ID" value="KAJ2688775.1"/>
    <property type="molecule type" value="Genomic_DNA"/>
</dbReference>
<dbReference type="FunFam" id="1.10.357.140:FF:000004">
    <property type="entry name" value="Protoheme IX farnesyltransferase, mitochondrial"/>
    <property type="match status" value="1"/>
</dbReference>
<dbReference type="OrthoDB" id="5211at2759"/>
<protein>
    <recommendedName>
        <fullName evidence="3">Protoheme IX farnesyltransferase, mitochondrial</fullName>
    </recommendedName>
    <alternativeName>
        <fullName evidence="11">Heme O synthase</fullName>
    </alternativeName>
</protein>
<feature type="transmembrane region" description="Helical" evidence="12">
    <location>
        <begin position="162"/>
        <end position="181"/>
    </location>
</feature>
<feature type="transmembrane region" description="Helical" evidence="12">
    <location>
        <begin position="188"/>
        <end position="206"/>
    </location>
</feature>
<keyword evidence="8" id="KW-0496">Mitochondrion</keyword>
<dbReference type="InterPro" id="IPR044878">
    <property type="entry name" value="UbiA_sf"/>
</dbReference>
<evidence type="ECO:0000256" key="12">
    <source>
        <dbReference type="SAM" id="Phobius"/>
    </source>
</evidence>
<dbReference type="GO" id="GO:0031966">
    <property type="term" value="C:mitochondrial membrane"/>
    <property type="evidence" value="ECO:0007669"/>
    <property type="project" value="UniProtKB-SubCell"/>
</dbReference>
<dbReference type="GO" id="GO:0008495">
    <property type="term" value="F:protoheme IX farnesyltransferase activity"/>
    <property type="evidence" value="ECO:0007669"/>
    <property type="project" value="InterPro"/>
</dbReference>
<evidence type="ECO:0000313" key="14">
    <source>
        <dbReference type="Proteomes" id="UP001151516"/>
    </source>
</evidence>
<dbReference type="Pfam" id="PF01040">
    <property type="entry name" value="UbiA"/>
    <property type="match status" value="1"/>
</dbReference>
<feature type="transmembrane region" description="Helical" evidence="12">
    <location>
        <begin position="94"/>
        <end position="114"/>
    </location>
</feature>
<feature type="transmembrane region" description="Helical" evidence="12">
    <location>
        <begin position="212"/>
        <end position="229"/>
    </location>
</feature>
<evidence type="ECO:0000256" key="10">
    <source>
        <dbReference type="ARBA" id="ARBA00023136"/>
    </source>
</evidence>
<keyword evidence="5 12" id="KW-0812">Transmembrane</keyword>
<evidence type="ECO:0000256" key="3">
    <source>
        <dbReference type="ARBA" id="ARBA00016335"/>
    </source>
</evidence>
<feature type="transmembrane region" description="Helical" evidence="12">
    <location>
        <begin position="265"/>
        <end position="288"/>
    </location>
</feature>
<dbReference type="InterPro" id="IPR006369">
    <property type="entry name" value="Protohaem_IX_farnesylTrfase"/>
</dbReference>
<dbReference type="Gene3D" id="1.10.357.140">
    <property type="entry name" value="UbiA prenyltransferase"/>
    <property type="match status" value="1"/>
</dbReference>
<evidence type="ECO:0000256" key="2">
    <source>
        <dbReference type="ARBA" id="ARBA00005985"/>
    </source>
</evidence>
<dbReference type="PIRSF" id="PIRSF001773">
    <property type="entry name" value="COX10"/>
    <property type="match status" value="1"/>
</dbReference>